<evidence type="ECO:0000313" key="6">
    <source>
        <dbReference type="EMBL" id="VDN01481.1"/>
    </source>
</evidence>
<keyword evidence="2 5" id="KW-0812">Transmembrane</keyword>
<evidence type="ECO:0000256" key="1">
    <source>
        <dbReference type="ARBA" id="ARBA00004127"/>
    </source>
</evidence>
<reference evidence="6 7" key="2">
    <citation type="submission" date="2018-11" db="EMBL/GenBank/DDBJ databases">
        <authorList>
            <consortium name="Pathogen Informatics"/>
        </authorList>
    </citation>
    <scope>NUCLEOTIDE SEQUENCE [LARGE SCALE GENOMIC DNA]</scope>
</reference>
<proteinExistence type="predicted"/>
<dbReference type="PANTHER" id="PTHR12479:SF13">
    <property type="entry name" value="DUF4149 DOMAIN-CONTAINING PROTEIN"/>
    <property type="match status" value="1"/>
</dbReference>
<sequence length="226" mass="26250">MSKSNQMFERHQGHHVVDIDDFWNANADKYKCCCRKVHVVRASLYIAYAQMLITFVFALFFGFRYIQAITGRLALDHWMNQFGEPLVFSLLFAITLQMLVGLFLIHGIRTERRTLLLPYIVLALMSAVLGSFQYINKICFISTIIIFSNFFAHLVGTMFQMWCVLTIWRCYSFLGDKKVVQHIGDQLSTTHVPFRYDNIQHEYNVMVQPPPYADTVISADKQPLTT</sequence>
<evidence type="ECO:0000256" key="3">
    <source>
        <dbReference type="ARBA" id="ARBA00022989"/>
    </source>
</evidence>
<dbReference type="GO" id="GO:0012505">
    <property type="term" value="C:endomembrane system"/>
    <property type="evidence" value="ECO:0007669"/>
    <property type="project" value="UniProtKB-SubCell"/>
</dbReference>
<dbReference type="PANTHER" id="PTHR12479">
    <property type="entry name" value="LYSOSOMAL-ASSOCIATED TRANSMEMBRANE PROTEIN"/>
    <property type="match status" value="1"/>
</dbReference>
<keyword evidence="3 5" id="KW-1133">Transmembrane helix</keyword>
<evidence type="ECO:0000256" key="4">
    <source>
        <dbReference type="ARBA" id="ARBA00023136"/>
    </source>
</evidence>
<feature type="transmembrane region" description="Helical" evidence="5">
    <location>
        <begin position="45"/>
        <end position="66"/>
    </location>
</feature>
<dbReference type="OrthoDB" id="5801335at2759"/>
<dbReference type="OMA" id="ADKYKCC"/>
<dbReference type="WBParaSite" id="TCLT_0000439201-mRNA-1">
    <property type="protein sequence ID" value="TCLT_0000439201-mRNA-1"/>
    <property type="gene ID" value="TCLT_0000439201"/>
</dbReference>
<protein>
    <submittedName>
        <fullName evidence="6 8">Uncharacterized protein</fullName>
    </submittedName>
</protein>
<keyword evidence="4 5" id="KW-0472">Membrane</keyword>
<evidence type="ECO:0000313" key="8">
    <source>
        <dbReference type="WBParaSite" id="TCLT_0000439201-mRNA-1"/>
    </source>
</evidence>
<feature type="transmembrane region" description="Helical" evidence="5">
    <location>
        <begin position="116"/>
        <end position="135"/>
    </location>
</feature>
<comment type="subcellular location">
    <subcellularLocation>
        <location evidence="1">Endomembrane system</location>
        <topology evidence="1">Multi-pass membrane protein</topology>
    </subcellularLocation>
</comment>
<evidence type="ECO:0000256" key="2">
    <source>
        <dbReference type="ARBA" id="ARBA00022692"/>
    </source>
</evidence>
<dbReference type="InterPro" id="IPR051115">
    <property type="entry name" value="LAPTM_transporter"/>
</dbReference>
<organism evidence="8">
    <name type="scientific">Thelazia callipaeda</name>
    <name type="common">Oriental eyeworm</name>
    <name type="synonym">Parasitic nematode</name>
    <dbReference type="NCBI Taxonomy" id="103827"/>
    <lineage>
        <taxon>Eukaryota</taxon>
        <taxon>Metazoa</taxon>
        <taxon>Ecdysozoa</taxon>
        <taxon>Nematoda</taxon>
        <taxon>Chromadorea</taxon>
        <taxon>Rhabditida</taxon>
        <taxon>Spirurina</taxon>
        <taxon>Spiruromorpha</taxon>
        <taxon>Thelazioidea</taxon>
        <taxon>Thelaziidae</taxon>
        <taxon>Thelazia</taxon>
    </lineage>
</organism>
<keyword evidence="7" id="KW-1185">Reference proteome</keyword>
<dbReference type="EMBL" id="UYYF01004286">
    <property type="protein sequence ID" value="VDN01481.1"/>
    <property type="molecule type" value="Genomic_DNA"/>
</dbReference>
<dbReference type="GO" id="GO:0005765">
    <property type="term" value="C:lysosomal membrane"/>
    <property type="evidence" value="ECO:0007669"/>
    <property type="project" value="TreeGrafter"/>
</dbReference>
<feature type="transmembrane region" description="Helical" evidence="5">
    <location>
        <begin position="86"/>
        <end position="104"/>
    </location>
</feature>
<dbReference type="AlphaFoldDB" id="A0A0N5CVP7"/>
<dbReference type="Proteomes" id="UP000276776">
    <property type="component" value="Unassembled WGS sequence"/>
</dbReference>
<accession>A0A0N5CVP7</accession>
<reference evidence="8" key="1">
    <citation type="submission" date="2017-02" db="UniProtKB">
        <authorList>
            <consortium name="WormBaseParasite"/>
        </authorList>
    </citation>
    <scope>IDENTIFICATION</scope>
</reference>
<feature type="transmembrane region" description="Helical" evidence="5">
    <location>
        <begin position="141"/>
        <end position="168"/>
    </location>
</feature>
<name>A0A0N5CVP7_THECL</name>
<gene>
    <name evidence="6" type="ORF">TCLT_LOCUS4381</name>
</gene>
<evidence type="ECO:0000313" key="7">
    <source>
        <dbReference type="Proteomes" id="UP000276776"/>
    </source>
</evidence>
<evidence type="ECO:0000256" key="5">
    <source>
        <dbReference type="SAM" id="Phobius"/>
    </source>
</evidence>